<name>A0A0U4Y031_9PROT</name>
<dbReference type="PATRIC" id="fig|446692.3.peg.823"/>
<accession>A0A0U4Y031</accession>
<evidence type="ECO:0000313" key="1">
    <source>
        <dbReference type="EMBL" id="CEF40238.1"/>
    </source>
</evidence>
<organism evidence="1 2">
    <name type="scientific">Acetobacter senegalensis</name>
    <dbReference type="NCBI Taxonomy" id="446692"/>
    <lineage>
        <taxon>Bacteria</taxon>
        <taxon>Pseudomonadati</taxon>
        <taxon>Pseudomonadota</taxon>
        <taxon>Alphaproteobacteria</taxon>
        <taxon>Acetobacterales</taxon>
        <taxon>Acetobacteraceae</taxon>
        <taxon>Acetobacter</taxon>
    </lineage>
</organism>
<evidence type="ECO:0000313" key="2">
    <source>
        <dbReference type="Proteomes" id="UP000056109"/>
    </source>
</evidence>
<dbReference type="Proteomes" id="UP000056109">
    <property type="component" value="Chromosome I"/>
</dbReference>
<reference evidence="2" key="1">
    <citation type="submission" date="2014-09" db="EMBL/GenBank/DDBJ databases">
        <authorList>
            <person name="Illeghems K.G."/>
        </authorList>
    </citation>
    <scope>NUCLEOTIDE SEQUENCE [LARGE SCALE GENOMIC DNA]</scope>
    <source>
        <strain evidence="2">108B</strain>
    </source>
</reference>
<dbReference type="EMBL" id="LN606600">
    <property type="protein sequence ID" value="CEF40238.1"/>
    <property type="molecule type" value="Genomic_DNA"/>
</dbReference>
<dbReference type="AlphaFoldDB" id="A0A0U4Y031"/>
<protein>
    <submittedName>
        <fullName evidence="1">Uncharacterized protein</fullName>
    </submittedName>
</protein>
<proteinExistence type="predicted"/>
<dbReference type="KEGG" id="asz:ASN_836"/>
<keyword evidence="2" id="KW-1185">Reference proteome</keyword>
<gene>
    <name evidence="1" type="ORF">ASN_836</name>
</gene>
<sequence length="85" mass="9792">MRACHQLTPMTAETRWVAAMKGDFNLSWRVAMPLNRVSLAKNRSIMLHFLQIGKQVFREQIWFFFEGITGVIPRSSRFLMSGSAS</sequence>